<feature type="transmembrane region" description="Helical" evidence="1">
    <location>
        <begin position="44"/>
        <end position="67"/>
    </location>
</feature>
<gene>
    <name evidence="2" type="ORF">EHQ58_18180</name>
</gene>
<organism evidence="2 3">
    <name type="scientific">Leptospira ognonensis</name>
    <dbReference type="NCBI Taxonomy" id="2484945"/>
    <lineage>
        <taxon>Bacteria</taxon>
        <taxon>Pseudomonadati</taxon>
        <taxon>Spirochaetota</taxon>
        <taxon>Spirochaetia</taxon>
        <taxon>Leptospirales</taxon>
        <taxon>Leptospiraceae</taxon>
        <taxon>Leptospira</taxon>
    </lineage>
</organism>
<feature type="transmembrane region" description="Helical" evidence="1">
    <location>
        <begin position="87"/>
        <end position="106"/>
    </location>
</feature>
<feature type="transmembrane region" description="Helical" evidence="1">
    <location>
        <begin position="185"/>
        <end position="202"/>
    </location>
</feature>
<keyword evidence="3" id="KW-1185">Reference proteome</keyword>
<keyword evidence="1" id="KW-0472">Membrane</keyword>
<dbReference type="RefSeq" id="WP_135625496.1">
    <property type="nucleotide sequence ID" value="NZ_RQGD01000047.1"/>
</dbReference>
<evidence type="ECO:0000256" key="1">
    <source>
        <dbReference type="SAM" id="Phobius"/>
    </source>
</evidence>
<dbReference type="Pfam" id="PF10067">
    <property type="entry name" value="DUF2306"/>
    <property type="match status" value="1"/>
</dbReference>
<evidence type="ECO:0000313" key="2">
    <source>
        <dbReference type="EMBL" id="TGL55857.1"/>
    </source>
</evidence>
<dbReference type="Proteomes" id="UP000297693">
    <property type="component" value="Unassembled WGS sequence"/>
</dbReference>
<dbReference type="InterPro" id="IPR018750">
    <property type="entry name" value="DUF2306_membrane"/>
</dbReference>
<proteinExistence type="predicted"/>
<reference evidence="2" key="1">
    <citation type="journal article" date="2019" name="PLoS Negl. Trop. Dis.">
        <title>Revisiting the worldwide diversity of Leptospira species in the environment.</title>
        <authorList>
            <person name="Vincent A.T."/>
            <person name="Schiettekatte O."/>
            <person name="Bourhy P."/>
            <person name="Veyrier F.J."/>
            <person name="Picardeau M."/>
        </authorList>
    </citation>
    <scope>NUCLEOTIDE SEQUENCE [LARGE SCALE GENOMIC DNA]</scope>
    <source>
        <strain evidence="2">201702476</strain>
    </source>
</reference>
<feature type="transmembrane region" description="Helical" evidence="1">
    <location>
        <begin position="7"/>
        <end position="32"/>
    </location>
</feature>
<feature type="transmembrane region" description="Helical" evidence="1">
    <location>
        <begin position="118"/>
        <end position="139"/>
    </location>
</feature>
<feature type="transmembrane region" description="Helical" evidence="1">
    <location>
        <begin position="151"/>
        <end position="173"/>
    </location>
</feature>
<dbReference type="EMBL" id="RQGD01000047">
    <property type="protein sequence ID" value="TGL55857.1"/>
    <property type="molecule type" value="Genomic_DNA"/>
</dbReference>
<sequence>MNFIKYYYIPFGLVLFSVVPVLAGLFRIGTILQGGPITVENERFFIEGMSVILHISVASIFSIFGAFQFSTRIRERYVRWHRLSGRVMVLAGVMAAVTGLYLTIVFPKLETDGPTLYYVRLVVGLTMLASLVLAVRAVLARNFNSHGAWMTRAYALGLGAGTQVFTHLPWLLMDGSLPTGLIRDFAMASGWLINYLVAEWIIKRK</sequence>
<dbReference type="Gene3D" id="1.20.120.1770">
    <property type="match status" value="1"/>
</dbReference>
<protein>
    <submittedName>
        <fullName evidence="2">DUF2306 domain-containing protein</fullName>
    </submittedName>
</protein>
<dbReference type="OrthoDB" id="195502at2"/>
<dbReference type="AlphaFoldDB" id="A0A4R9JWC7"/>
<accession>A0A4R9JWC7</accession>
<keyword evidence="1" id="KW-0812">Transmembrane</keyword>
<keyword evidence="1" id="KW-1133">Transmembrane helix</keyword>
<name>A0A4R9JWC7_9LEPT</name>
<comment type="caution">
    <text evidence="2">The sequence shown here is derived from an EMBL/GenBank/DDBJ whole genome shotgun (WGS) entry which is preliminary data.</text>
</comment>
<evidence type="ECO:0000313" key="3">
    <source>
        <dbReference type="Proteomes" id="UP000297693"/>
    </source>
</evidence>